<evidence type="ECO:0000259" key="4">
    <source>
        <dbReference type="Pfam" id="PF00905"/>
    </source>
</evidence>
<evidence type="ECO:0000259" key="6">
    <source>
        <dbReference type="Pfam" id="PF05223"/>
    </source>
</evidence>
<dbReference type="PANTHER" id="PTHR30627">
    <property type="entry name" value="PEPTIDOGLYCAN D,D-TRANSPEPTIDASE"/>
    <property type="match status" value="1"/>
</dbReference>
<gene>
    <name evidence="7" type="ORF">DP120_09330</name>
</gene>
<dbReference type="InterPro" id="IPR050515">
    <property type="entry name" value="Beta-lactam/transpept"/>
</dbReference>
<dbReference type="RefSeq" id="WP_112223402.1">
    <property type="nucleotide sequence ID" value="NZ_CP196859.1"/>
</dbReference>
<evidence type="ECO:0000256" key="1">
    <source>
        <dbReference type="ARBA" id="ARBA00004370"/>
    </source>
</evidence>
<dbReference type="InterPro" id="IPR012338">
    <property type="entry name" value="Beta-lactam/transpept-like"/>
</dbReference>
<name>A0A365KWW7_9BACL</name>
<evidence type="ECO:0000313" key="7">
    <source>
        <dbReference type="EMBL" id="RAZ77675.1"/>
    </source>
</evidence>
<feature type="domain" description="NTF2-like N-terminal transpeptidase" evidence="6">
    <location>
        <begin position="42"/>
        <end position="164"/>
    </location>
</feature>
<dbReference type="InterPro" id="IPR036138">
    <property type="entry name" value="PBP_dimer_sf"/>
</dbReference>
<accession>A0A365KWW7</accession>
<evidence type="ECO:0000259" key="5">
    <source>
        <dbReference type="Pfam" id="PF03717"/>
    </source>
</evidence>
<feature type="domain" description="Penicillin-binding protein dimerisation" evidence="5">
    <location>
        <begin position="172"/>
        <end position="330"/>
    </location>
</feature>
<dbReference type="Gene3D" id="3.30.1390.30">
    <property type="entry name" value="Penicillin-binding protein 2a, domain 3"/>
    <property type="match status" value="1"/>
</dbReference>
<evidence type="ECO:0000256" key="2">
    <source>
        <dbReference type="ARBA" id="ARBA00007171"/>
    </source>
</evidence>
<dbReference type="Proteomes" id="UP000251002">
    <property type="component" value="Unassembled WGS sequence"/>
</dbReference>
<comment type="subcellular location">
    <subcellularLocation>
        <location evidence="1">Membrane</location>
    </subcellularLocation>
</comment>
<dbReference type="GO" id="GO:0008658">
    <property type="term" value="F:penicillin binding"/>
    <property type="evidence" value="ECO:0007669"/>
    <property type="project" value="InterPro"/>
</dbReference>
<dbReference type="Pfam" id="PF05223">
    <property type="entry name" value="MecA_N"/>
    <property type="match status" value="1"/>
</dbReference>
<feature type="domain" description="Penicillin-binding protein transpeptidase" evidence="4">
    <location>
        <begin position="375"/>
        <end position="678"/>
    </location>
</feature>
<dbReference type="SUPFAM" id="SSF56601">
    <property type="entry name" value="beta-lactamase/transpeptidase-like"/>
    <property type="match status" value="1"/>
</dbReference>
<dbReference type="InterPro" id="IPR001460">
    <property type="entry name" value="PCN-bd_Tpept"/>
</dbReference>
<dbReference type="InterPro" id="IPR005311">
    <property type="entry name" value="PBP_dimer"/>
</dbReference>
<dbReference type="InterPro" id="IPR032710">
    <property type="entry name" value="NTF2-like_dom_sf"/>
</dbReference>
<dbReference type="SUPFAM" id="SSF56519">
    <property type="entry name" value="Penicillin binding protein dimerisation domain"/>
    <property type="match status" value="1"/>
</dbReference>
<dbReference type="Gene3D" id="3.40.710.10">
    <property type="entry name" value="DD-peptidase/beta-lactamase superfamily"/>
    <property type="match status" value="1"/>
</dbReference>
<comment type="caution">
    <text evidence="7">The sequence shown here is derived from an EMBL/GenBank/DDBJ whole genome shotgun (WGS) entry which is preliminary data.</text>
</comment>
<dbReference type="Pfam" id="PF03717">
    <property type="entry name" value="PBP_dimer"/>
    <property type="match status" value="1"/>
</dbReference>
<dbReference type="SUPFAM" id="SSF54427">
    <property type="entry name" value="NTF2-like"/>
    <property type="match status" value="1"/>
</dbReference>
<dbReference type="Gene3D" id="3.10.450.100">
    <property type="entry name" value="NTF2-like, domain 1"/>
    <property type="match status" value="1"/>
</dbReference>
<dbReference type="InterPro" id="IPR007887">
    <property type="entry name" value="MecA_N"/>
</dbReference>
<comment type="similarity">
    <text evidence="2">Belongs to the transpeptidase family.</text>
</comment>
<sequence length="689" mass="75874">MDKKLLGIFAFIVLIILLAGCQEEPEEEATPDEAKAEETSQAEARAQQYIELWNNQGFSKMYGSFLNQGSKDVYGSQSFVAWQEEIYEQLGVSDVNVTYTPPEEAVDYTTDMPADFDIHVEMETMSGPIEFDQTLTLLYETHQEMEDWFVEWNPTYILPRLEMGDEVEVRLTEPKRGELVDRNDKPIAVNSDAMMVGVVPQNFDTPEQKEKLARALEIDVSEIEAAMNKSWVQPHYFVPIKQVPSSDQLTLDRVFAVPGTKQEPSAFREYPYGEALAHLSGYIGPITGEQLEKLEDQGYGPNDMIGRQGLERALEDRLRGKPGMQVIAHKAAAGAEPITLYENEAGEGEVIKLTIDAELQKSIFESMAGEPGASAAVDPETGETLALVSSPSYNPNEFVKGITGSRYQELNDAKNKPLYNRFAASYSPGSAIKPVTAAIGLETGAIDPEEGVNIEGKRWQLNGSWGGFHITRLHDDVENPVDLHKALVYSDNIYFAQKGLDIGREDMIEGFKDFGFTEDIPFVLNLQPSQITNNGSLGSDGQTADTAYGQGQMLVNILHLAAMYEPLLNGGTMYEASIFLEEDEPTVWKENLVSDDHAELLQTAMRSAITDGYAKSANIGEVAIAGKTGTAELKMRTGDAGKEHGYFVGYDSENPDAIIAMMIEGIEDESNGSDYVAGKVAGVLKAHKE</sequence>
<dbReference type="PROSITE" id="PS51257">
    <property type="entry name" value="PROKAR_LIPOPROTEIN"/>
    <property type="match status" value="1"/>
</dbReference>
<keyword evidence="3" id="KW-0472">Membrane</keyword>
<dbReference type="PANTHER" id="PTHR30627:SF25">
    <property type="entry name" value="PENICILLIN-BINDING PROTEIN 3"/>
    <property type="match status" value="1"/>
</dbReference>
<keyword evidence="8" id="KW-1185">Reference proteome</keyword>
<reference evidence="7 8" key="1">
    <citation type="submission" date="2018-06" db="EMBL/GenBank/DDBJ databases">
        <title>The draft genome sequences of strains SCU63 and S1.</title>
        <authorList>
            <person name="Gan L."/>
        </authorList>
    </citation>
    <scope>NUCLEOTIDE SEQUENCE [LARGE SCALE GENOMIC DNA]</scope>
    <source>
        <strain evidence="7 8">SCU63</strain>
    </source>
</reference>
<organism evidence="7 8">
    <name type="scientific">Planococcus halotolerans</name>
    <dbReference type="NCBI Taxonomy" id="2233542"/>
    <lineage>
        <taxon>Bacteria</taxon>
        <taxon>Bacillati</taxon>
        <taxon>Bacillota</taxon>
        <taxon>Bacilli</taxon>
        <taxon>Bacillales</taxon>
        <taxon>Caryophanaceae</taxon>
        <taxon>Planococcus</taxon>
    </lineage>
</organism>
<evidence type="ECO:0000256" key="3">
    <source>
        <dbReference type="ARBA" id="ARBA00023136"/>
    </source>
</evidence>
<evidence type="ECO:0000313" key="8">
    <source>
        <dbReference type="Proteomes" id="UP000251002"/>
    </source>
</evidence>
<dbReference type="AlphaFoldDB" id="A0A365KWW7"/>
<dbReference type="GO" id="GO:0046677">
    <property type="term" value="P:response to antibiotic"/>
    <property type="evidence" value="ECO:0007669"/>
    <property type="project" value="InterPro"/>
</dbReference>
<dbReference type="GO" id="GO:0071972">
    <property type="term" value="F:peptidoglycan L,D-transpeptidase activity"/>
    <property type="evidence" value="ECO:0007669"/>
    <property type="project" value="TreeGrafter"/>
</dbReference>
<protein>
    <submittedName>
        <fullName evidence="7">Penicillin-binding transpeptidase domain-containing protein</fullName>
    </submittedName>
</protein>
<dbReference type="Pfam" id="PF00905">
    <property type="entry name" value="Transpeptidase"/>
    <property type="match status" value="1"/>
</dbReference>
<proteinExistence type="inferred from homology"/>
<dbReference type="Gene3D" id="3.90.1310.10">
    <property type="entry name" value="Penicillin-binding protein 2a (Domain 2)"/>
    <property type="match status" value="1"/>
</dbReference>
<dbReference type="GO" id="GO:0071555">
    <property type="term" value="P:cell wall organization"/>
    <property type="evidence" value="ECO:0007669"/>
    <property type="project" value="TreeGrafter"/>
</dbReference>
<dbReference type="EMBL" id="QLZR01000003">
    <property type="protein sequence ID" value="RAZ77675.1"/>
    <property type="molecule type" value="Genomic_DNA"/>
</dbReference>
<dbReference type="GO" id="GO:0005886">
    <property type="term" value="C:plasma membrane"/>
    <property type="evidence" value="ECO:0007669"/>
    <property type="project" value="TreeGrafter"/>
</dbReference>